<name>A0A9N7R1S5_STRHE</name>
<reference evidence="2" key="1">
    <citation type="submission" date="2019-12" db="EMBL/GenBank/DDBJ databases">
        <authorList>
            <person name="Scholes J."/>
        </authorList>
    </citation>
    <scope>NUCLEOTIDE SEQUENCE</scope>
</reference>
<proteinExistence type="predicted"/>
<dbReference type="EMBL" id="CACSLK010006499">
    <property type="protein sequence ID" value="CAA0810762.1"/>
    <property type="molecule type" value="Genomic_DNA"/>
</dbReference>
<dbReference type="AlphaFoldDB" id="A0A9N7R1S5"/>
<protein>
    <submittedName>
        <fullName evidence="2">Uncharacterized protein</fullName>
    </submittedName>
</protein>
<evidence type="ECO:0000313" key="2">
    <source>
        <dbReference type="EMBL" id="CAA0810762.1"/>
    </source>
</evidence>
<accession>A0A9N7R1S5</accession>
<evidence type="ECO:0000313" key="3">
    <source>
        <dbReference type="Proteomes" id="UP001153555"/>
    </source>
</evidence>
<feature type="non-terminal residue" evidence="2">
    <location>
        <position position="145"/>
    </location>
</feature>
<feature type="region of interest" description="Disordered" evidence="1">
    <location>
        <begin position="50"/>
        <end position="71"/>
    </location>
</feature>
<sequence>WTYIHMLSLGPRIFVSSKLEFQAQAYHKKSQQPLKFLTIKHLTPSPPHFQTATYNSKNRSRNHSPQSRSLSHTPLTTFSIFELYFWALFKALLQQDTLFICFLKDQEIFSLALKVLPQHPLKPSTPFTPLFNRHFEPTRADRALP</sequence>
<dbReference type="Proteomes" id="UP001153555">
    <property type="component" value="Unassembled WGS sequence"/>
</dbReference>
<organism evidence="2 3">
    <name type="scientific">Striga hermonthica</name>
    <name type="common">Purple witchweed</name>
    <name type="synonym">Buchnera hermonthica</name>
    <dbReference type="NCBI Taxonomy" id="68872"/>
    <lineage>
        <taxon>Eukaryota</taxon>
        <taxon>Viridiplantae</taxon>
        <taxon>Streptophyta</taxon>
        <taxon>Embryophyta</taxon>
        <taxon>Tracheophyta</taxon>
        <taxon>Spermatophyta</taxon>
        <taxon>Magnoliopsida</taxon>
        <taxon>eudicotyledons</taxon>
        <taxon>Gunneridae</taxon>
        <taxon>Pentapetalae</taxon>
        <taxon>asterids</taxon>
        <taxon>lamiids</taxon>
        <taxon>Lamiales</taxon>
        <taxon>Orobanchaceae</taxon>
        <taxon>Buchnereae</taxon>
        <taxon>Striga</taxon>
    </lineage>
</organism>
<comment type="caution">
    <text evidence="2">The sequence shown here is derived from an EMBL/GenBank/DDBJ whole genome shotgun (WGS) entry which is preliminary data.</text>
</comment>
<gene>
    <name evidence="2" type="ORF">SHERM_12281</name>
</gene>
<keyword evidence="3" id="KW-1185">Reference proteome</keyword>
<evidence type="ECO:0000256" key="1">
    <source>
        <dbReference type="SAM" id="MobiDB-lite"/>
    </source>
</evidence>
<feature type="non-terminal residue" evidence="2">
    <location>
        <position position="1"/>
    </location>
</feature>